<evidence type="ECO:0000313" key="5">
    <source>
        <dbReference type="EMBL" id="NHT76006.1"/>
    </source>
</evidence>
<organism evidence="5 6">
    <name type="scientific">Ferranicluibacter rubi</name>
    <dbReference type="NCBI Taxonomy" id="2715133"/>
    <lineage>
        <taxon>Bacteria</taxon>
        <taxon>Pseudomonadati</taxon>
        <taxon>Pseudomonadota</taxon>
        <taxon>Alphaproteobacteria</taxon>
        <taxon>Hyphomicrobiales</taxon>
        <taxon>Rhizobiaceae</taxon>
        <taxon>Ferranicluibacter</taxon>
    </lineage>
</organism>
<evidence type="ECO:0000313" key="6">
    <source>
        <dbReference type="Proteomes" id="UP001155840"/>
    </source>
</evidence>
<keyword evidence="1" id="KW-0328">Glycosyltransferase</keyword>
<feature type="domain" description="Glycosyltransferase 61 catalytic" evidence="4">
    <location>
        <begin position="109"/>
        <end position="280"/>
    </location>
</feature>
<proteinExistence type="predicted"/>
<gene>
    <name evidence="5" type="ORF">G8E10_09695</name>
</gene>
<evidence type="ECO:0000256" key="3">
    <source>
        <dbReference type="ARBA" id="ARBA00023180"/>
    </source>
</evidence>
<name>A0AA43ZGI0_9HYPH</name>
<dbReference type="EMBL" id="JAANCM010000004">
    <property type="protein sequence ID" value="NHT76006.1"/>
    <property type="molecule type" value="Genomic_DNA"/>
</dbReference>
<evidence type="ECO:0000256" key="1">
    <source>
        <dbReference type="ARBA" id="ARBA00022676"/>
    </source>
</evidence>
<dbReference type="Pfam" id="PF04577">
    <property type="entry name" value="Glyco_transf_61"/>
    <property type="match status" value="1"/>
</dbReference>
<reference evidence="5" key="1">
    <citation type="submission" date="2020-03" db="EMBL/GenBank/DDBJ databases">
        <title>Ferranicluibacter endophyticum gen. nov., sp. nov., a new genus isolated from Rubus ulmifolius Schott. stem.</title>
        <authorList>
            <person name="Roca-Couso R."/>
            <person name="Flores-Felix J.D."/>
            <person name="Igual J.M."/>
            <person name="Rivas R."/>
        </authorList>
    </citation>
    <scope>NUCLEOTIDE SEQUENCE</scope>
    <source>
        <strain evidence="5">CRRU44</strain>
    </source>
</reference>
<sequence length="338" mass="36935">MIESPAFLAPPPVVSGLDLIPKSIHDAMRPGWYSNHHGARTISVDKVFDVHVTAEGLVFNSDGKVISQTITQHAPEEQERALRDIASATDIPVIDTSCLLLRKRGEANYGHWMVEILPKLELARKLTHVSGVAIPDVGTGMNTVISDSLGIVDTIKSTPRFPLKANSVSFFKELIVVSGMTLHGSYMSPLVFEAIDRIRDAVDGEAPRKIFVSRAGAPRNIGNEADIHRLVTEHGFEILHPGKLNLTEQVRKFKNASCVMGVMGAGMTNIMFAPSTARIINLAPATMPDTFFYFIATLKGQSYEEVRGENVNGGTSWDEAFLVDFGNLNDLLGQRSKV</sequence>
<evidence type="ECO:0000259" key="4">
    <source>
        <dbReference type="Pfam" id="PF04577"/>
    </source>
</evidence>
<evidence type="ECO:0000256" key="2">
    <source>
        <dbReference type="ARBA" id="ARBA00022679"/>
    </source>
</evidence>
<accession>A0AA43ZGI0</accession>
<protein>
    <submittedName>
        <fullName evidence="5">Glycosyltransferase family 61 protein</fullName>
    </submittedName>
</protein>
<keyword evidence="2" id="KW-0808">Transferase</keyword>
<dbReference type="InterPro" id="IPR007657">
    <property type="entry name" value="Glycosyltransferase_61"/>
</dbReference>
<dbReference type="PANTHER" id="PTHR20961">
    <property type="entry name" value="GLYCOSYLTRANSFERASE"/>
    <property type="match status" value="1"/>
</dbReference>
<dbReference type="Proteomes" id="UP001155840">
    <property type="component" value="Unassembled WGS sequence"/>
</dbReference>
<keyword evidence="3" id="KW-0325">Glycoprotein</keyword>
<dbReference type="GO" id="GO:0016757">
    <property type="term" value="F:glycosyltransferase activity"/>
    <property type="evidence" value="ECO:0007669"/>
    <property type="project" value="UniProtKB-KW"/>
</dbReference>
<comment type="caution">
    <text evidence="5">The sequence shown here is derived from an EMBL/GenBank/DDBJ whole genome shotgun (WGS) entry which is preliminary data.</text>
</comment>
<dbReference type="AlphaFoldDB" id="A0AA43ZGI0"/>
<dbReference type="InterPro" id="IPR049625">
    <property type="entry name" value="Glyco_transf_61_cat"/>
</dbReference>
<keyword evidence="6" id="KW-1185">Reference proteome</keyword>
<dbReference type="RefSeq" id="WP_167128346.1">
    <property type="nucleotide sequence ID" value="NZ_JAANCM010000004.1"/>
</dbReference>